<evidence type="ECO:0000313" key="3">
    <source>
        <dbReference type="Proteomes" id="UP001234178"/>
    </source>
</evidence>
<comment type="caution">
    <text evidence="2">The sequence shown here is derived from an EMBL/GenBank/DDBJ whole genome shotgun (WGS) entry which is preliminary data.</text>
</comment>
<sequence>MAQVGSGSKHSPKKEKPNSFYSIQVTERKKRNRKAGQEAKNAAAPCSIQDATGSKGPARGTSIRNTLNVYAKMMTSSRLCLSVASLMCKEKGPPCVGKSNRPAGHVNESLSTNATDVIVYSSDASARPLNLIEMRHNS</sequence>
<keyword evidence="3" id="KW-1185">Reference proteome</keyword>
<dbReference type="Proteomes" id="UP001234178">
    <property type="component" value="Unassembled WGS sequence"/>
</dbReference>
<organism evidence="2 3">
    <name type="scientific">Daphnia magna</name>
    <dbReference type="NCBI Taxonomy" id="35525"/>
    <lineage>
        <taxon>Eukaryota</taxon>
        <taxon>Metazoa</taxon>
        <taxon>Ecdysozoa</taxon>
        <taxon>Arthropoda</taxon>
        <taxon>Crustacea</taxon>
        <taxon>Branchiopoda</taxon>
        <taxon>Diplostraca</taxon>
        <taxon>Cladocera</taxon>
        <taxon>Anomopoda</taxon>
        <taxon>Daphniidae</taxon>
        <taxon>Daphnia</taxon>
    </lineage>
</organism>
<name>A0ABR0ABL9_9CRUS</name>
<evidence type="ECO:0000256" key="1">
    <source>
        <dbReference type="SAM" id="MobiDB-lite"/>
    </source>
</evidence>
<gene>
    <name evidence="2" type="ORF">OUZ56_007994</name>
</gene>
<dbReference type="EMBL" id="JAOYFB010000037">
    <property type="protein sequence ID" value="KAK4022530.1"/>
    <property type="molecule type" value="Genomic_DNA"/>
</dbReference>
<protein>
    <submittedName>
        <fullName evidence="2">Uncharacterized protein</fullName>
    </submittedName>
</protein>
<accession>A0ABR0ABL9</accession>
<feature type="region of interest" description="Disordered" evidence="1">
    <location>
        <begin position="1"/>
        <end position="62"/>
    </location>
</feature>
<evidence type="ECO:0000313" key="2">
    <source>
        <dbReference type="EMBL" id="KAK4022530.1"/>
    </source>
</evidence>
<reference evidence="2 3" key="1">
    <citation type="journal article" date="2023" name="Nucleic Acids Res.">
        <title>The hologenome of Daphnia magna reveals possible DNA methylation and microbiome-mediated evolution of the host genome.</title>
        <authorList>
            <person name="Chaturvedi A."/>
            <person name="Li X."/>
            <person name="Dhandapani V."/>
            <person name="Marshall H."/>
            <person name="Kissane S."/>
            <person name="Cuenca-Cambronero M."/>
            <person name="Asole G."/>
            <person name="Calvet F."/>
            <person name="Ruiz-Romero M."/>
            <person name="Marangio P."/>
            <person name="Guigo R."/>
            <person name="Rago D."/>
            <person name="Mirbahai L."/>
            <person name="Eastwood N."/>
            <person name="Colbourne J.K."/>
            <person name="Zhou J."/>
            <person name="Mallon E."/>
            <person name="Orsini L."/>
        </authorList>
    </citation>
    <scope>NUCLEOTIDE SEQUENCE [LARGE SCALE GENOMIC DNA]</scope>
    <source>
        <strain evidence="2">LRV0_1</strain>
    </source>
</reference>
<proteinExistence type="predicted"/>